<accession>A0ABQ2CZ80</accession>
<dbReference type="InterPro" id="IPR002347">
    <property type="entry name" value="SDR_fam"/>
</dbReference>
<gene>
    <name evidence="5" type="ORF">GCM10008938_22120</name>
</gene>
<organism evidence="5 6">
    <name type="scientific">Deinococcus roseus</name>
    <dbReference type="NCBI Taxonomy" id="392414"/>
    <lineage>
        <taxon>Bacteria</taxon>
        <taxon>Thermotogati</taxon>
        <taxon>Deinococcota</taxon>
        <taxon>Deinococci</taxon>
        <taxon>Deinococcales</taxon>
        <taxon>Deinococcaceae</taxon>
        <taxon>Deinococcus</taxon>
    </lineage>
</organism>
<proteinExistence type="inferred from homology"/>
<sequence>MSQNRKMPIQLQKRTILITGGTSGIGLELARQLCKNNTVLVTGRDPQKLQAVRQALPAVHTFQSDVSDAKQIQQLHHQVLHNFPQLDTLINNAGIMRNLDLQLSHDLTDLTREIEINLSGPLRMVQQFLPHLQKQPRSLIVNVSSGLAFVPLSISPVYSAAKAALHAYTRALRLQLENSTVAVVELAPPGVETPLFRAEFAEELQGQKGMEVQVLVRQALKGMEQGKQEIRPGLSNVLHLMGRLAPGVMARQMARGMKAQKAVRVQQ</sequence>
<feature type="domain" description="Ketoreductase" evidence="4">
    <location>
        <begin position="14"/>
        <end position="192"/>
    </location>
</feature>
<protein>
    <submittedName>
        <fullName evidence="5">Oxidoreductase</fullName>
    </submittedName>
</protein>
<evidence type="ECO:0000313" key="6">
    <source>
        <dbReference type="Proteomes" id="UP000632222"/>
    </source>
</evidence>
<keyword evidence="2" id="KW-0560">Oxidoreductase</keyword>
<reference evidence="6" key="1">
    <citation type="journal article" date="2019" name="Int. J. Syst. Evol. Microbiol.">
        <title>The Global Catalogue of Microorganisms (GCM) 10K type strain sequencing project: providing services to taxonomists for standard genome sequencing and annotation.</title>
        <authorList>
            <consortium name="The Broad Institute Genomics Platform"/>
            <consortium name="The Broad Institute Genome Sequencing Center for Infectious Disease"/>
            <person name="Wu L."/>
            <person name="Ma J."/>
        </authorList>
    </citation>
    <scope>NUCLEOTIDE SEQUENCE [LARGE SCALE GENOMIC DNA]</scope>
    <source>
        <strain evidence="6">JCM 14370</strain>
    </source>
</reference>
<dbReference type="SUPFAM" id="SSF51735">
    <property type="entry name" value="NAD(P)-binding Rossmann-fold domains"/>
    <property type="match status" value="1"/>
</dbReference>
<dbReference type="SMART" id="SM00822">
    <property type="entry name" value="PKS_KR"/>
    <property type="match status" value="1"/>
</dbReference>
<comment type="similarity">
    <text evidence="1 3">Belongs to the short-chain dehydrogenases/reductases (SDR) family.</text>
</comment>
<dbReference type="EMBL" id="BMOD01000007">
    <property type="protein sequence ID" value="GGJ35580.1"/>
    <property type="molecule type" value="Genomic_DNA"/>
</dbReference>
<dbReference type="Proteomes" id="UP000632222">
    <property type="component" value="Unassembled WGS sequence"/>
</dbReference>
<dbReference type="PROSITE" id="PS00061">
    <property type="entry name" value="ADH_SHORT"/>
    <property type="match status" value="1"/>
</dbReference>
<dbReference type="PANTHER" id="PTHR44196">
    <property type="entry name" value="DEHYDROGENASE/REDUCTASE SDR FAMILY MEMBER 7B"/>
    <property type="match status" value="1"/>
</dbReference>
<evidence type="ECO:0000256" key="1">
    <source>
        <dbReference type="ARBA" id="ARBA00006484"/>
    </source>
</evidence>
<dbReference type="PRINTS" id="PR00080">
    <property type="entry name" value="SDRFAMILY"/>
</dbReference>
<comment type="caution">
    <text evidence="5">The sequence shown here is derived from an EMBL/GenBank/DDBJ whole genome shotgun (WGS) entry which is preliminary data.</text>
</comment>
<keyword evidence="6" id="KW-1185">Reference proteome</keyword>
<dbReference type="PRINTS" id="PR00081">
    <property type="entry name" value="GDHRDH"/>
</dbReference>
<dbReference type="InterPro" id="IPR057326">
    <property type="entry name" value="KR_dom"/>
</dbReference>
<evidence type="ECO:0000259" key="4">
    <source>
        <dbReference type="SMART" id="SM00822"/>
    </source>
</evidence>
<evidence type="ECO:0000313" key="5">
    <source>
        <dbReference type="EMBL" id="GGJ35580.1"/>
    </source>
</evidence>
<dbReference type="Pfam" id="PF00106">
    <property type="entry name" value="adh_short"/>
    <property type="match status" value="1"/>
</dbReference>
<dbReference type="InterPro" id="IPR036291">
    <property type="entry name" value="NAD(P)-bd_dom_sf"/>
</dbReference>
<dbReference type="InterPro" id="IPR020904">
    <property type="entry name" value="Sc_DH/Rdtase_CS"/>
</dbReference>
<dbReference type="Gene3D" id="3.40.50.720">
    <property type="entry name" value="NAD(P)-binding Rossmann-like Domain"/>
    <property type="match status" value="1"/>
</dbReference>
<evidence type="ECO:0000256" key="2">
    <source>
        <dbReference type="ARBA" id="ARBA00023002"/>
    </source>
</evidence>
<name>A0ABQ2CZ80_9DEIO</name>
<dbReference type="RefSeq" id="WP_229684737.1">
    <property type="nucleotide sequence ID" value="NZ_BMOD01000007.1"/>
</dbReference>
<evidence type="ECO:0000256" key="3">
    <source>
        <dbReference type="RuleBase" id="RU000363"/>
    </source>
</evidence>
<dbReference type="PANTHER" id="PTHR44196:SF1">
    <property type="entry name" value="DEHYDROGENASE_REDUCTASE SDR FAMILY MEMBER 7B"/>
    <property type="match status" value="1"/>
</dbReference>